<feature type="domain" description="Polysaccharide pyruvyl transferase" evidence="1">
    <location>
        <begin position="148"/>
        <end position="273"/>
    </location>
</feature>
<dbReference type="EMBL" id="JABEQM010000003">
    <property type="protein sequence ID" value="MBB2201132.1"/>
    <property type="molecule type" value="Genomic_DNA"/>
</dbReference>
<keyword evidence="3" id="KW-1185">Reference proteome</keyword>
<dbReference type="GO" id="GO:0016740">
    <property type="term" value="F:transferase activity"/>
    <property type="evidence" value="ECO:0007669"/>
    <property type="project" value="UniProtKB-KW"/>
</dbReference>
<name>A0A7W4K682_9PROT</name>
<proteinExistence type="predicted"/>
<organism evidence="2 3">
    <name type="scientific">Gluconacetobacter tumulisoli</name>
    <dbReference type="NCBI Taxonomy" id="1286189"/>
    <lineage>
        <taxon>Bacteria</taxon>
        <taxon>Pseudomonadati</taxon>
        <taxon>Pseudomonadota</taxon>
        <taxon>Alphaproteobacteria</taxon>
        <taxon>Acetobacterales</taxon>
        <taxon>Acetobacteraceae</taxon>
        <taxon>Gluconacetobacter</taxon>
    </lineage>
</organism>
<dbReference type="Proteomes" id="UP000578030">
    <property type="component" value="Unassembled WGS sequence"/>
</dbReference>
<gene>
    <name evidence="2" type="ORF">HLH28_05975</name>
</gene>
<dbReference type="AlphaFoldDB" id="A0A7W4K682"/>
<sequence>MSISKFPLSFDALRKNIAAGLENIAHLVAGADNGNQSTATAREIQAVVSSGAISLCWAAATPSQNYVNLGDALSPVIVAALSGLPVRHMASRSVEDRMSAIGTIGQSLVGGRIDVWGTGCSNFANPLATGTEKRPYTLPPDTILKVHATRGPISWRLLTGTEPGPEAVFGDPGWLLPRFYRPSLSKTAELGVILHLSELADRAFEVHPKPNLLRYAVPPQFEGKVRLINTITPISAEGLRANLDEILSCKRIVSTSLHGLVFAETYGIPCLYLQARRGPVGLTKVTIGEDDGMNLRMSDFYAGLGEEAVYLYNQPRLAETDWDAVIAAIDSTWQPKTLDENRLISAFPGRLAPIATSDIFAHSLVSNLPFQPIHEAQVAVDS</sequence>
<comment type="caution">
    <text evidence="2">The sequence shown here is derived from an EMBL/GenBank/DDBJ whole genome shotgun (WGS) entry which is preliminary data.</text>
</comment>
<evidence type="ECO:0000313" key="2">
    <source>
        <dbReference type="EMBL" id="MBB2201132.1"/>
    </source>
</evidence>
<evidence type="ECO:0000313" key="3">
    <source>
        <dbReference type="Proteomes" id="UP000578030"/>
    </source>
</evidence>
<dbReference type="InterPro" id="IPR007345">
    <property type="entry name" value="Polysacch_pyruvyl_Trfase"/>
</dbReference>
<dbReference type="Pfam" id="PF04230">
    <property type="entry name" value="PS_pyruv_trans"/>
    <property type="match status" value="1"/>
</dbReference>
<reference evidence="2 3" key="1">
    <citation type="submission" date="2020-04" db="EMBL/GenBank/DDBJ databases">
        <title>Description of novel Gluconacetobacter.</title>
        <authorList>
            <person name="Sombolestani A."/>
        </authorList>
    </citation>
    <scope>NUCLEOTIDE SEQUENCE [LARGE SCALE GENOMIC DNA]</scope>
    <source>
        <strain evidence="2 3">LMG 27802</strain>
    </source>
</reference>
<keyword evidence="2" id="KW-0808">Transferase</keyword>
<dbReference type="RefSeq" id="WP_182955924.1">
    <property type="nucleotide sequence ID" value="NZ_JABEQM010000003.1"/>
</dbReference>
<evidence type="ECO:0000259" key="1">
    <source>
        <dbReference type="Pfam" id="PF04230"/>
    </source>
</evidence>
<accession>A0A7W4K682</accession>
<protein>
    <submittedName>
        <fullName evidence="2">Polysaccharide pyruvyl transferase family protein</fullName>
    </submittedName>
</protein>